<keyword evidence="3" id="KW-1185">Reference proteome</keyword>
<dbReference type="KEGG" id="bmic:BMR1_03g02665"/>
<sequence length="665" mass="76476">MNDHLNAINELFKQVGPLGDLSGIVKQSQHNSDLAQKKIIVTNKPLKNDKFTWFNVFCKRSLELQHLFTTCLDDLDSIHSTCQAQKEEFKRIQDKYNLLSHNISQLQDLVSGFERHYEHYRRYNVLTRIIDDLDSKTQNSRPLFSEAHLQNLTYLHSSSDIAANSIATVNAVNNATDKSADDEVIDSESSQFIDTAGNIGGELAKIIRSSQDSIDFFGLHPNYIQSNVYQSHYIDLRNRAFNLSDRLFREVYSKIEFHSSEDLILEVSKHFLHCRVFAIKMRSLLDVFIGKTKLGDSIYENHLDQLQLYYVAMRIKVLHSIFETHLTEKQKIYPSFQIELLQESIEFATSLSNLEISLFSTTFCNSGFQRLKSIIYSLALSFTDSFKPHLDNLGDMPLLCSAIDSFDKSKIPTTLLNSDAFDPIYKSFLELEKLLKYKLASALDSIINPSLDHKFDDVKFEICEPFSPTINIVGTISANLNRIETHYAVEKLAELIKFVSDVGSRLKGDSMDRHLFMIKNLHYIKDNLPIGRVIDKLELETTLEDSIFALCLEFSDKHVHETNKLLNKIQNRRIDKIDVSKCNDNLKADLEKQLPILYQLITKALRSNYREKCPTMVMRVNEVYFAVVTHISDLQSMVQELLPEGFTVLTPQQIKNIAKEYSTFE</sequence>
<dbReference type="GeneID" id="24425175"/>
<reference evidence="2 3" key="3">
    <citation type="journal article" date="2016" name="Sci. Rep.">
        <title>Genome-wide diversity and gene expression profiling of Babesia microti isolates identify polymorphic genes that mediate host-pathogen interactions.</title>
        <authorList>
            <person name="Silva J.C."/>
            <person name="Cornillot E."/>
            <person name="McCracken C."/>
            <person name="Usmani-Brown S."/>
            <person name="Dwivedi A."/>
            <person name="Ifeonu O.O."/>
            <person name="Crabtree J."/>
            <person name="Gotia H.T."/>
            <person name="Virji A.Z."/>
            <person name="Reynes C."/>
            <person name="Colinge J."/>
            <person name="Kumar V."/>
            <person name="Lawres L."/>
            <person name="Pazzi J.E."/>
            <person name="Pablo J.V."/>
            <person name="Hung C."/>
            <person name="Brancato J."/>
            <person name="Kumari P."/>
            <person name="Orvis J."/>
            <person name="Tretina K."/>
            <person name="Chibucos M."/>
            <person name="Ott S."/>
            <person name="Sadzewicz L."/>
            <person name="Sengamalay N."/>
            <person name="Shetty A.C."/>
            <person name="Su Q."/>
            <person name="Tallon L."/>
            <person name="Fraser C.M."/>
            <person name="Frutos R."/>
            <person name="Molina D.M."/>
            <person name="Krause P.J."/>
            <person name="Ben Mamoun C."/>
        </authorList>
    </citation>
    <scope>NUCLEOTIDE SEQUENCE [LARGE SCALE GENOMIC DNA]</scope>
    <source>
        <strain evidence="2 3">RI</strain>
    </source>
</reference>
<dbReference type="RefSeq" id="XP_021338643.1">
    <property type="nucleotide sequence ID" value="XM_021482083.1"/>
</dbReference>
<evidence type="ECO:0000313" key="2">
    <source>
        <dbReference type="EMBL" id="SJK86488.1"/>
    </source>
</evidence>
<dbReference type="InterPro" id="IPR048685">
    <property type="entry name" value="COG3_C"/>
</dbReference>
<name>A0A1R4ABW6_BABMR</name>
<proteinExistence type="predicted"/>
<organism evidence="2 3">
    <name type="scientific">Babesia microti (strain RI)</name>
    <dbReference type="NCBI Taxonomy" id="1133968"/>
    <lineage>
        <taxon>Eukaryota</taxon>
        <taxon>Sar</taxon>
        <taxon>Alveolata</taxon>
        <taxon>Apicomplexa</taxon>
        <taxon>Aconoidasida</taxon>
        <taxon>Piroplasmida</taxon>
        <taxon>Babesiidae</taxon>
        <taxon>Babesia</taxon>
    </lineage>
</organism>
<dbReference type="VEuPathDB" id="PiroplasmaDB:BMR1_03g02665"/>
<evidence type="ECO:0000313" key="3">
    <source>
        <dbReference type="Proteomes" id="UP000002899"/>
    </source>
</evidence>
<dbReference type="EMBL" id="LN871598">
    <property type="protein sequence ID" value="SJK86488.1"/>
    <property type="molecule type" value="Genomic_DNA"/>
</dbReference>
<reference evidence="2 3" key="1">
    <citation type="journal article" date="2012" name="Nucleic Acids Res.">
        <title>Sequencing of the smallest Apicomplexan genome from the human pathogen Babesia microti.</title>
        <authorList>
            <person name="Cornillot E."/>
            <person name="Hadj-Kaddour K."/>
            <person name="Dassouli A."/>
            <person name="Noel B."/>
            <person name="Ranwez V."/>
            <person name="Vacherie B."/>
            <person name="Augagneur Y."/>
            <person name="Bres V."/>
            <person name="Duclos A."/>
            <person name="Randazzo S."/>
            <person name="Carcy B."/>
            <person name="Debierre-Grockiego F."/>
            <person name="Delbecq S."/>
            <person name="Moubri-Menage K."/>
            <person name="Shams-Eldin H."/>
            <person name="Usmani-Brown S."/>
            <person name="Bringaud F."/>
            <person name="Wincker P."/>
            <person name="Vivares C.P."/>
            <person name="Schwarz R.T."/>
            <person name="Schetters T.P."/>
            <person name="Krause P.J."/>
            <person name="Gorenflot A."/>
            <person name="Berry V."/>
            <person name="Barbe V."/>
            <person name="Ben Mamoun C."/>
        </authorList>
    </citation>
    <scope>NUCLEOTIDE SEQUENCE [LARGE SCALE GENOMIC DNA]</scope>
    <source>
        <strain evidence="2 3">RI</strain>
    </source>
</reference>
<dbReference type="AlphaFoldDB" id="A0A1R4ABW6"/>
<feature type="domain" description="Conserved oligomeric Golgi complex subunit 3 C-terminal" evidence="1">
    <location>
        <begin position="278"/>
        <end position="427"/>
    </location>
</feature>
<dbReference type="Proteomes" id="UP000002899">
    <property type="component" value="Chromosome III"/>
</dbReference>
<protein>
    <submittedName>
        <fullName evidence="2">Dynein beta chain, putative</fullName>
    </submittedName>
</protein>
<accession>A0A1R4ABW6</accession>
<dbReference type="Pfam" id="PF20671">
    <property type="entry name" value="COG3_C"/>
    <property type="match status" value="1"/>
</dbReference>
<reference evidence="2 3" key="2">
    <citation type="journal article" date="2013" name="PLoS ONE">
        <title>Whole genome mapping and re-organization of the nuclear and mitochondrial genomes of Babesia microti isolates.</title>
        <authorList>
            <person name="Cornillot E."/>
            <person name="Dassouli A."/>
            <person name="Garg A."/>
            <person name="Pachikara N."/>
            <person name="Randazzo S."/>
            <person name="Depoix D."/>
            <person name="Carcy B."/>
            <person name="Delbecq S."/>
            <person name="Frutos R."/>
            <person name="Silva J.C."/>
            <person name="Sutton R."/>
            <person name="Krause P.J."/>
            <person name="Mamoun C.B."/>
        </authorList>
    </citation>
    <scope>NUCLEOTIDE SEQUENCE [LARGE SCALE GENOMIC DNA]</scope>
    <source>
        <strain evidence="2 3">RI</strain>
    </source>
</reference>
<evidence type="ECO:0000259" key="1">
    <source>
        <dbReference type="Pfam" id="PF20671"/>
    </source>
</evidence>